<dbReference type="SMART" id="SM00146">
    <property type="entry name" value="PI3Kc"/>
    <property type="match status" value="1"/>
</dbReference>
<dbReference type="Gene3D" id="1.10.1070.11">
    <property type="entry name" value="Phosphatidylinositol 3-/4-kinase, catalytic domain"/>
    <property type="match status" value="1"/>
</dbReference>
<dbReference type="GO" id="GO:0000407">
    <property type="term" value="C:phagophore assembly site"/>
    <property type="evidence" value="ECO:0007669"/>
    <property type="project" value="TreeGrafter"/>
</dbReference>
<evidence type="ECO:0000313" key="7">
    <source>
        <dbReference type="EMBL" id="KNC76754.1"/>
    </source>
</evidence>
<sequence length="267" mass="29985">IERLRQILGLPDGLSEFPAMPLPLAPEIMVCGIKPDSAYMFKSALMPLRLTFKTAELNGTDYTFIESISVAAVLDGEGSVQNFFRKYNSDTAGPYGIKAEVMDTYIRSCAGYCVISYILGIGDRHLDNLMLMTDGHLFHIDFGYILGRDPKPFAPPMKLTKEMIEGMGGATSAEYKKFTSNCYNAFLILRRSANLILNLFNLMTTANIPDIAAEPDKCVAKIEEQFRLDLNEEEAVAYLQTVINDSVGALFPQMVEQIHKYMQYWRK</sequence>
<evidence type="ECO:0000256" key="5">
    <source>
        <dbReference type="ARBA" id="ARBA00022840"/>
    </source>
</evidence>
<evidence type="ECO:0000313" key="8">
    <source>
        <dbReference type="Proteomes" id="UP000054560"/>
    </source>
</evidence>
<dbReference type="GO" id="GO:0005524">
    <property type="term" value="F:ATP binding"/>
    <property type="evidence" value="ECO:0007669"/>
    <property type="project" value="UniProtKB-KW"/>
</dbReference>
<dbReference type="InterPro" id="IPR018936">
    <property type="entry name" value="PI3/4_kinase_CS"/>
</dbReference>
<protein>
    <recommendedName>
        <fullName evidence="1">phosphatidylinositol 3-kinase</fullName>
        <ecNumber evidence="1">2.7.1.137</ecNumber>
    </recommendedName>
</protein>
<dbReference type="GO" id="GO:0005768">
    <property type="term" value="C:endosome"/>
    <property type="evidence" value="ECO:0007669"/>
    <property type="project" value="TreeGrafter"/>
</dbReference>
<dbReference type="FunFam" id="1.10.1070.11:FF:000002">
    <property type="entry name" value="Phosphatidylinositol 3-kinase catalytic subunit type 3"/>
    <property type="match status" value="1"/>
</dbReference>
<reference evidence="7 8" key="1">
    <citation type="submission" date="2011-02" db="EMBL/GenBank/DDBJ databases">
        <title>The Genome Sequence of Sphaeroforma arctica JP610.</title>
        <authorList>
            <consortium name="The Broad Institute Genome Sequencing Platform"/>
            <person name="Russ C."/>
            <person name="Cuomo C."/>
            <person name="Young S.K."/>
            <person name="Zeng Q."/>
            <person name="Gargeya S."/>
            <person name="Alvarado L."/>
            <person name="Berlin A."/>
            <person name="Chapman S.B."/>
            <person name="Chen Z."/>
            <person name="Freedman E."/>
            <person name="Gellesch M."/>
            <person name="Goldberg J."/>
            <person name="Griggs A."/>
            <person name="Gujja S."/>
            <person name="Heilman E."/>
            <person name="Heiman D."/>
            <person name="Howarth C."/>
            <person name="Mehta T."/>
            <person name="Neiman D."/>
            <person name="Pearson M."/>
            <person name="Roberts A."/>
            <person name="Saif S."/>
            <person name="Shea T."/>
            <person name="Shenoy N."/>
            <person name="Sisk P."/>
            <person name="Stolte C."/>
            <person name="Sykes S."/>
            <person name="White J."/>
            <person name="Yandava C."/>
            <person name="Burger G."/>
            <person name="Gray M.W."/>
            <person name="Holland P.W.H."/>
            <person name="King N."/>
            <person name="Lang F.B.F."/>
            <person name="Roger A.J."/>
            <person name="Ruiz-Trillo I."/>
            <person name="Haas B."/>
            <person name="Nusbaum C."/>
            <person name="Birren B."/>
        </authorList>
    </citation>
    <scope>NUCLEOTIDE SEQUENCE [LARGE SCALE GENOMIC DNA]</scope>
    <source>
        <strain evidence="7 8">JP610</strain>
    </source>
</reference>
<dbReference type="InterPro" id="IPR000403">
    <property type="entry name" value="PI3/4_kinase_cat_dom"/>
</dbReference>
<dbReference type="STRING" id="667725.A0A0L0FIZ8"/>
<proteinExistence type="predicted"/>
<dbReference type="GO" id="GO:0048015">
    <property type="term" value="P:phosphatidylinositol-mediated signaling"/>
    <property type="evidence" value="ECO:0007669"/>
    <property type="project" value="TreeGrafter"/>
</dbReference>
<evidence type="ECO:0000256" key="4">
    <source>
        <dbReference type="ARBA" id="ARBA00022777"/>
    </source>
</evidence>
<dbReference type="Pfam" id="PF00454">
    <property type="entry name" value="PI3_PI4_kinase"/>
    <property type="match status" value="1"/>
</dbReference>
<feature type="domain" description="PI3K/PI4K catalytic" evidence="6">
    <location>
        <begin position="1"/>
        <end position="251"/>
    </location>
</feature>
<dbReference type="GeneID" id="25911266"/>
<dbReference type="SUPFAM" id="SSF56112">
    <property type="entry name" value="Protein kinase-like (PK-like)"/>
    <property type="match status" value="1"/>
</dbReference>
<evidence type="ECO:0000256" key="2">
    <source>
        <dbReference type="ARBA" id="ARBA00022679"/>
    </source>
</evidence>
<dbReference type="PROSITE" id="PS00916">
    <property type="entry name" value="PI3_4_KINASE_2"/>
    <property type="match status" value="1"/>
</dbReference>
<dbReference type="PROSITE" id="PS50290">
    <property type="entry name" value="PI3_4_KINASE_3"/>
    <property type="match status" value="1"/>
</dbReference>
<dbReference type="AlphaFoldDB" id="A0A0L0FIZ8"/>
<dbReference type="GO" id="GO:0000045">
    <property type="term" value="P:autophagosome assembly"/>
    <property type="evidence" value="ECO:0007669"/>
    <property type="project" value="TreeGrafter"/>
</dbReference>
<dbReference type="GO" id="GO:0005777">
    <property type="term" value="C:peroxisome"/>
    <property type="evidence" value="ECO:0007669"/>
    <property type="project" value="TreeGrafter"/>
</dbReference>
<dbReference type="Proteomes" id="UP000054560">
    <property type="component" value="Unassembled WGS sequence"/>
</dbReference>
<dbReference type="GO" id="GO:0034272">
    <property type="term" value="C:phosphatidylinositol 3-kinase complex, class III, type II"/>
    <property type="evidence" value="ECO:0007669"/>
    <property type="project" value="TreeGrafter"/>
</dbReference>
<dbReference type="InterPro" id="IPR011009">
    <property type="entry name" value="Kinase-like_dom_sf"/>
</dbReference>
<organism evidence="7 8">
    <name type="scientific">Sphaeroforma arctica JP610</name>
    <dbReference type="NCBI Taxonomy" id="667725"/>
    <lineage>
        <taxon>Eukaryota</taxon>
        <taxon>Ichthyosporea</taxon>
        <taxon>Ichthyophonida</taxon>
        <taxon>Sphaeroforma</taxon>
    </lineage>
</organism>
<dbReference type="Gene3D" id="3.30.1010.10">
    <property type="entry name" value="Phosphatidylinositol 3-kinase Catalytic Subunit, Chain A, domain 4"/>
    <property type="match status" value="1"/>
</dbReference>
<dbReference type="EC" id="2.7.1.137" evidence="1"/>
<accession>A0A0L0FIZ8</accession>
<evidence type="ECO:0000256" key="1">
    <source>
        <dbReference type="ARBA" id="ARBA00012073"/>
    </source>
</evidence>
<dbReference type="GO" id="GO:0006897">
    <property type="term" value="P:endocytosis"/>
    <property type="evidence" value="ECO:0007669"/>
    <property type="project" value="TreeGrafter"/>
</dbReference>
<gene>
    <name evidence="7" type="ORF">SARC_10762</name>
</gene>
<dbReference type="PANTHER" id="PTHR10048:SF7">
    <property type="entry name" value="PHOSPHATIDYLINOSITOL 3-KINASE CATALYTIC SUBUNIT TYPE 3"/>
    <property type="match status" value="1"/>
</dbReference>
<name>A0A0L0FIZ8_9EUKA</name>
<dbReference type="EMBL" id="KQ242975">
    <property type="protein sequence ID" value="KNC76754.1"/>
    <property type="molecule type" value="Genomic_DNA"/>
</dbReference>
<dbReference type="PANTHER" id="PTHR10048">
    <property type="entry name" value="PHOSPHATIDYLINOSITOL KINASE"/>
    <property type="match status" value="1"/>
</dbReference>
<keyword evidence="5" id="KW-0067">ATP-binding</keyword>
<keyword evidence="2" id="KW-0808">Transferase</keyword>
<dbReference type="OrthoDB" id="67688at2759"/>
<dbReference type="InterPro" id="IPR057756">
    <property type="entry name" value="PI3-kinase_type3/VPS34_cat"/>
</dbReference>
<dbReference type="GO" id="GO:0034271">
    <property type="term" value="C:phosphatidylinositol 3-kinase complex, class III, type I"/>
    <property type="evidence" value="ECO:0007669"/>
    <property type="project" value="TreeGrafter"/>
</dbReference>
<keyword evidence="3" id="KW-0547">Nucleotide-binding</keyword>
<dbReference type="eggNOG" id="KOG0906">
    <property type="taxonomic scope" value="Eukaryota"/>
</dbReference>
<keyword evidence="8" id="KW-1185">Reference proteome</keyword>
<dbReference type="GO" id="GO:0016303">
    <property type="term" value="F:1-phosphatidylinositol-3-kinase activity"/>
    <property type="evidence" value="ECO:0007669"/>
    <property type="project" value="UniProtKB-EC"/>
</dbReference>
<evidence type="ECO:0000256" key="3">
    <source>
        <dbReference type="ARBA" id="ARBA00022741"/>
    </source>
</evidence>
<dbReference type="InterPro" id="IPR015433">
    <property type="entry name" value="PI3/4_kinase"/>
</dbReference>
<dbReference type="RefSeq" id="XP_014150656.1">
    <property type="nucleotide sequence ID" value="XM_014295181.1"/>
</dbReference>
<evidence type="ECO:0000259" key="6">
    <source>
        <dbReference type="PROSITE" id="PS50290"/>
    </source>
</evidence>
<keyword evidence="4" id="KW-0418">Kinase</keyword>
<dbReference type="CDD" id="cd00896">
    <property type="entry name" value="PI3Kc_III"/>
    <property type="match status" value="1"/>
</dbReference>
<feature type="non-terminal residue" evidence="7">
    <location>
        <position position="1"/>
    </location>
</feature>
<dbReference type="InterPro" id="IPR036940">
    <property type="entry name" value="PI3/4_kinase_cat_sf"/>
</dbReference>